<reference evidence="1 2" key="1">
    <citation type="submission" date="2014-02" db="EMBL/GenBank/DDBJ databases">
        <title>Single nucleus genome sequencing reveals high similarity among nuclei of an endomycorrhizal fungus.</title>
        <authorList>
            <person name="Lin K."/>
            <person name="Geurts R."/>
            <person name="Zhang Z."/>
            <person name="Limpens E."/>
            <person name="Saunders D.G."/>
            <person name="Mu D."/>
            <person name="Pang E."/>
            <person name="Cao H."/>
            <person name="Cha H."/>
            <person name="Lin T."/>
            <person name="Zhou Q."/>
            <person name="Shang Y."/>
            <person name="Li Y."/>
            <person name="Ivanov S."/>
            <person name="Sharma T."/>
            <person name="Velzen R.V."/>
            <person name="Ruijter N.D."/>
            <person name="Aanen D.K."/>
            <person name="Win J."/>
            <person name="Kamoun S."/>
            <person name="Bisseling T."/>
            <person name="Huang S."/>
        </authorList>
    </citation>
    <scope>NUCLEOTIDE SEQUENCE [LARGE SCALE GENOMIC DNA]</scope>
    <source>
        <strain evidence="2">DAOM197198w</strain>
    </source>
</reference>
<accession>A0A015LWI4</accession>
<comment type="caution">
    <text evidence="1">The sequence shown here is derived from an EMBL/GenBank/DDBJ whole genome shotgun (WGS) entry which is preliminary data.</text>
</comment>
<dbReference type="Proteomes" id="UP000022910">
    <property type="component" value="Unassembled WGS sequence"/>
</dbReference>
<evidence type="ECO:0000313" key="2">
    <source>
        <dbReference type="Proteomes" id="UP000022910"/>
    </source>
</evidence>
<dbReference type="EMBL" id="JEMT01011705">
    <property type="protein sequence ID" value="EXX77061.1"/>
    <property type="molecule type" value="Genomic_DNA"/>
</dbReference>
<evidence type="ECO:0000313" key="1">
    <source>
        <dbReference type="EMBL" id="EXX77061.1"/>
    </source>
</evidence>
<gene>
    <name evidence="1" type="ORF">RirG_027230</name>
</gene>
<sequence length="151" mass="16764">MRAIVSGYDTLNRQEEPVIGDIEPQPMRASSGGNEMTPPNHSGWDFFKSPQFSVIGCTLVVVLCGVAMYKDLGNKLESVTSSLNSRIDASSSKVDAVRLEMKSDIQALTQRTDSRFDQVSARFDAVLTKMDADGRELRALILNQQRPQQQR</sequence>
<dbReference type="HOGENOM" id="CLU_1732473_0_0_1"/>
<protein>
    <submittedName>
        <fullName evidence="1">Uncharacterized protein</fullName>
    </submittedName>
</protein>
<dbReference type="AlphaFoldDB" id="A0A015LWI4"/>
<keyword evidence="2" id="KW-1185">Reference proteome</keyword>
<organism evidence="1 2">
    <name type="scientific">Rhizophagus irregularis (strain DAOM 197198w)</name>
    <name type="common">Glomus intraradices</name>
    <dbReference type="NCBI Taxonomy" id="1432141"/>
    <lineage>
        <taxon>Eukaryota</taxon>
        <taxon>Fungi</taxon>
        <taxon>Fungi incertae sedis</taxon>
        <taxon>Mucoromycota</taxon>
        <taxon>Glomeromycotina</taxon>
        <taxon>Glomeromycetes</taxon>
        <taxon>Glomerales</taxon>
        <taxon>Glomeraceae</taxon>
        <taxon>Rhizophagus</taxon>
    </lineage>
</organism>
<proteinExistence type="predicted"/>
<name>A0A015LWI4_RHIIW</name>
<dbReference type="Gene3D" id="3.90.20.10">
    <property type="match status" value="1"/>
</dbReference>